<feature type="region of interest" description="Disordered" evidence="2">
    <location>
        <begin position="1"/>
        <end position="21"/>
    </location>
</feature>
<dbReference type="AlphaFoldDB" id="A0A2H0WJY2"/>
<dbReference type="Proteomes" id="UP000230787">
    <property type="component" value="Unassembled WGS sequence"/>
</dbReference>
<feature type="compositionally biased region" description="Gly residues" evidence="2">
    <location>
        <begin position="8"/>
        <end position="21"/>
    </location>
</feature>
<gene>
    <name evidence="3" type="ORF">COT69_01150</name>
</gene>
<comment type="caution">
    <text evidence="3">The sequence shown here is derived from an EMBL/GenBank/DDBJ whole genome shotgun (WGS) entry which is preliminary data.</text>
</comment>
<reference evidence="4" key="1">
    <citation type="submission" date="2017-09" db="EMBL/GenBank/DDBJ databases">
        <title>Depth-based differentiation of microbial function through sediment-hosted aquifers and enrichment of novel symbionts in the deep terrestrial subsurface.</title>
        <authorList>
            <person name="Probst A.J."/>
            <person name="Ladd B."/>
            <person name="Jarett J.K."/>
            <person name="Geller-Mcgrath D.E."/>
            <person name="Sieber C.M.K."/>
            <person name="Emerson J.B."/>
            <person name="Anantharaman K."/>
            <person name="Thomas B.C."/>
            <person name="Malmstrom R."/>
            <person name="Stieglmeier M."/>
            <person name="Klingl A."/>
            <person name="Woyke T."/>
            <person name="Ryan C.M."/>
            <person name="Banfield J.F."/>
        </authorList>
    </citation>
    <scope>NUCLEOTIDE SEQUENCE [LARGE SCALE GENOMIC DNA]</scope>
</reference>
<sequence>MPKLDGTGPMGQGAGTGRGMGPCVGGMRRGWGCWGGYGYGFRRFISPKNELAALEDEEKMLEEELTAVKEEKAALKDQQK</sequence>
<proteinExistence type="predicted"/>
<evidence type="ECO:0008006" key="5">
    <source>
        <dbReference type="Google" id="ProtNLM"/>
    </source>
</evidence>
<dbReference type="InterPro" id="IPR035205">
    <property type="entry name" value="DUF5320"/>
</dbReference>
<evidence type="ECO:0000313" key="4">
    <source>
        <dbReference type="Proteomes" id="UP000230787"/>
    </source>
</evidence>
<keyword evidence="1" id="KW-0175">Coiled coil</keyword>
<name>A0A2H0WJY2_UNCKA</name>
<feature type="coiled-coil region" evidence="1">
    <location>
        <begin position="51"/>
        <end position="78"/>
    </location>
</feature>
<accession>A0A2H0WJY2</accession>
<evidence type="ECO:0000256" key="1">
    <source>
        <dbReference type="SAM" id="Coils"/>
    </source>
</evidence>
<protein>
    <recommendedName>
        <fullName evidence="5">Cytoplasmic protein</fullName>
    </recommendedName>
</protein>
<organism evidence="3 4">
    <name type="scientific">candidate division WWE3 bacterium CG09_land_8_20_14_0_10_39_24</name>
    <dbReference type="NCBI Taxonomy" id="1975088"/>
    <lineage>
        <taxon>Bacteria</taxon>
        <taxon>Katanobacteria</taxon>
    </lineage>
</organism>
<dbReference type="EMBL" id="PEZN01000017">
    <property type="protein sequence ID" value="PIS12972.1"/>
    <property type="molecule type" value="Genomic_DNA"/>
</dbReference>
<evidence type="ECO:0000313" key="3">
    <source>
        <dbReference type="EMBL" id="PIS12972.1"/>
    </source>
</evidence>
<evidence type="ECO:0000256" key="2">
    <source>
        <dbReference type="SAM" id="MobiDB-lite"/>
    </source>
</evidence>
<dbReference type="Pfam" id="PF17253">
    <property type="entry name" value="DUF5320"/>
    <property type="match status" value="1"/>
</dbReference>